<reference evidence="2" key="1">
    <citation type="journal article" date="2011" name="Genome Res.">
        <title>Phylogeny-wide analysis of social amoeba genomes highlights ancient origins for complex intercellular communication.</title>
        <authorList>
            <person name="Heidel A.J."/>
            <person name="Lawal H.M."/>
            <person name="Felder M."/>
            <person name="Schilde C."/>
            <person name="Helps N.R."/>
            <person name="Tunggal B."/>
            <person name="Rivero F."/>
            <person name="John U."/>
            <person name="Schleicher M."/>
            <person name="Eichinger L."/>
            <person name="Platzer M."/>
            <person name="Noegel A.A."/>
            <person name="Schaap P."/>
            <person name="Gloeckner G."/>
        </authorList>
    </citation>
    <scope>NUCLEOTIDE SEQUENCE [LARGE SCALE GENOMIC DNA]</scope>
    <source>
        <strain evidence="2">SH3</strain>
    </source>
</reference>
<proteinExistence type="predicted"/>
<dbReference type="AlphaFoldDB" id="F4PM77"/>
<gene>
    <name evidence="1" type="ORF">DFA_05710</name>
</gene>
<organism evidence="1 2">
    <name type="scientific">Cavenderia fasciculata</name>
    <name type="common">Slime mold</name>
    <name type="synonym">Dictyostelium fasciculatum</name>
    <dbReference type="NCBI Taxonomy" id="261658"/>
    <lineage>
        <taxon>Eukaryota</taxon>
        <taxon>Amoebozoa</taxon>
        <taxon>Evosea</taxon>
        <taxon>Eumycetozoa</taxon>
        <taxon>Dictyostelia</taxon>
        <taxon>Acytosteliales</taxon>
        <taxon>Cavenderiaceae</taxon>
        <taxon>Cavenderia</taxon>
    </lineage>
</organism>
<accession>F4PM77</accession>
<dbReference type="SUPFAM" id="SSF52047">
    <property type="entry name" value="RNI-like"/>
    <property type="match status" value="1"/>
</dbReference>
<name>F4PM77_CACFS</name>
<dbReference type="KEGG" id="dfa:DFA_05710"/>
<evidence type="ECO:0000313" key="2">
    <source>
        <dbReference type="Proteomes" id="UP000007797"/>
    </source>
</evidence>
<dbReference type="EMBL" id="GL883008">
    <property type="protein sequence ID" value="EGG23577.1"/>
    <property type="molecule type" value="Genomic_DNA"/>
</dbReference>
<dbReference type="RefSeq" id="XP_004361428.1">
    <property type="nucleotide sequence ID" value="XM_004361371.1"/>
</dbReference>
<protein>
    <submittedName>
        <fullName evidence="1">Uncharacterized protein</fullName>
    </submittedName>
</protein>
<dbReference type="Proteomes" id="UP000007797">
    <property type="component" value="Unassembled WGS sequence"/>
</dbReference>
<keyword evidence="2" id="KW-1185">Reference proteome</keyword>
<dbReference type="GeneID" id="14875653"/>
<sequence>MTIKSLSFTRLKLKSEDLRLQLDGYQNVKTIIVERCDFDLLDFMLIVSTLCPNLETLDISDNPNI</sequence>
<evidence type="ECO:0000313" key="1">
    <source>
        <dbReference type="EMBL" id="EGG23577.1"/>
    </source>
</evidence>